<reference evidence="1 3" key="1">
    <citation type="journal article" date="2014" name="PLoS Genet.">
        <title>The Genome of Spironucleus salmonicida Highlights a Fish Pathogen Adapted to Fluctuating Environments.</title>
        <authorList>
            <person name="Xu F."/>
            <person name="Jerlstrom-Hultqvist J."/>
            <person name="Einarsson E."/>
            <person name="Astvaldsson A."/>
            <person name="Svard S.G."/>
            <person name="Andersson J.O."/>
        </authorList>
    </citation>
    <scope>NUCLEOTIDE SEQUENCE</scope>
    <source>
        <strain evidence="3">ATCC 50377</strain>
    </source>
</reference>
<evidence type="ECO:0000313" key="1">
    <source>
        <dbReference type="EMBL" id="EST42967.1"/>
    </source>
</evidence>
<name>V6LEP7_9EUKA</name>
<dbReference type="EMBL" id="KI546113">
    <property type="protein sequence ID" value="EST44722.1"/>
    <property type="molecule type" value="Genomic_DNA"/>
</dbReference>
<keyword evidence="4" id="KW-1185">Reference proteome</keyword>
<dbReference type="EMBL" id="KI546150">
    <property type="protein sequence ID" value="EST42967.1"/>
    <property type="molecule type" value="Genomic_DNA"/>
</dbReference>
<accession>V6LEP7</accession>
<evidence type="ECO:0000313" key="2">
    <source>
        <dbReference type="EMBL" id="EST44722.1"/>
    </source>
</evidence>
<dbReference type="AlphaFoldDB" id="V6LEP7"/>
<gene>
    <name evidence="2" type="ORF">SS50377_15435</name>
    <name evidence="1" type="ORF">SS50377_17416</name>
    <name evidence="3" type="ORF">SS50377_25097</name>
</gene>
<evidence type="ECO:0000313" key="4">
    <source>
        <dbReference type="Proteomes" id="UP000018208"/>
    </source>
</evidence>
<evidence type="ECO:0000313" key="3">
    <source>
        <dbReference type="EMBL" id="KAH0572982.1"/>
    </source>
</evidence>
<sequence>MAVGGEDRQRRCAILAAAGKACAVRIYLRQPAQGERDVPCSFACGRKLQRDVARQRLRTQPSGVRYPGCRALGLSNVLGRHQQCAEVSRARPGGCQERCARPPPLRCLVGIHCCPAEEATLAHSARRSGN</sequence>
<reference evidence="3" key="2">
    <citation type="submission" date="2020-12" db="EMBL/GenBank/DDBJ databases">
        <title>New Spironucleus salmonicida genome in near-complete chromosomes.</title>
        <authorList>
            <person name="Xu F."/>
            <person name="Kurt Z."/>
            <person name="Jimenez-Gonzalez A."/>
            <person name="Astvaldsson A."/>
            <person name="Andersson J.O."/>
            <person name="Svard S.G."/>
        </authorList>
    </citation>
    <scope>NUCLEOTIDE SEQUENCE</scope>
    <source>
        <strain evidence="3">ATCC 50377</strain>
    </source>
</reference>
<dbReference type="VEuPathDB" id="GiardiaDB:SS50377_25097"/>
<organism evidence="1">
    <name type="scientific">Spironucleus salmonicida</name>
    <dbReference type="NCBI Taxonomy" id="348837"/>
    <lineage>
        <taxon>Eukaryota</taxon>
        <taxon>Metamonada</taxon>
        <taxon>Diplomonadida</taxon>
        <taxon>Hexamitidae</taxon>
        <taxon>Hexamitinae</taxon>
        <taxon>Spironucleus</taxon>
    </lineage>
</organism>
<dbReference type="Proteomes" id="UP000018208">
    <property type="component" value="Unassembled WGS sequence"/>
</dbReference>
<protein>
    <submittedName>
        <fullName evidence="1">Uncharacterized protein</fullName>
    </submittedName>
</protein>
<dbReference type="EMBL" id="AUWU02000005">
    <property type="protein sequence ID" value="KAH0572982.1"/>
    <property type="molecule type" value="Genomic_DNA"/>
</dbReference>
<proteinExistence type="predicted"/>